<accession>A0ABQ3TN68</accession>
<feature type="region of interest" description="Disordered" evidence="1">
    <location>
        <begin position="324"/>
        <end position="365"/>
    </location>
</feature>
<keyword evidence="3" id="KW-1185">Reference proteome</keyword>
<gene>
    <name evidence="2" type="ORF">Sspor_74490</name>
</gene>
<proteinExistence type="predicted"/>
<dbReference type="RefSeq" id="WP_202202937.1">
    <property type="nucleotide sequence ID" value="NZ_BAAATO010000003.1"/>
</dbReference>
<dbReference type="Proteomes" id="UP000608522">
    <property type="component" value="Unassembled WGS sequence"/>
</dbReference>
<evidence type="ECO:0000313" key="3">
    <source>
        <dbReference type="Proteomes" id="UP000608522"/>
    </source>
</evidence>
<evidence type="ECO:0000313" key="2">
    <source>
        <dbReference type="EMBL" id="GHI81888.1"/>
    </source>
</evidence>
<organism evidence="2 3">
    <name type="scientific">Streptomyces spororaveus</name>
    <dbReference type="NCBI Taxonomy" id="284039"/>
    <lineage>
        <taxon>Bacteria</taxon>
        <taxon>Bacillati</taxon>
        <taxon>Actinomycetota</taxon>
        <taxon>Actinomycetes</taxon>
        <taxon>Kitasatosporales</taxon>
        <taxon>Streptomycetaceae</taxon>
        <taxon>Streptomyces</taxon>
    </lineage>
</organism>
<dbReference type="EMBL" id="BNED01000005">
    <property type="protein sequence ID" value="GHI81888.1"/>
    <property type="molecule type" value="Genomic_DNA"/>
</dbReference>
<feature type="compositionally biased region" description="Basic residues" evidence="1">
    <location>
        <begin position="346"/>
        <end position="365"/>
    </location>
</feature>
<comment type="caution">
    <text evidence="2">The sequence shown here is derived from an EMBL/GenBank/DDBJ whole genome shotgun (WGS) entry which is preliminary data.</text>
</comment>
<evidence type="ECO:0000256" key="1">
    <source>
        <dbReference type="SAM" id="MobiDB-lite"/>
    </source>
</evidence>
<sequence length="365" mass="38587">MPQMPPRRTTPARAFIVLGLCLALLGGVGAWLLLGRDTAEPCNGLAGDERVQKAVGAAVHPGTSCAVVAQAIVKASAGDATGRHTQAQAQALKDVLVSLGSGDPAKLTLDPALRVPLATALADYAPDLHAMLGGIGITDFLAKAAPQAPPWQSDGTHHLTVLPDTLRGAVHAVAQDPGAYALLRIAETRTTAQRLAAVPADATGYALTVPPAESARALGILDGIADAVTHGKNEEQARAWRGAVLDRLLNGQDSPKSNQDPRAAQLSAVWLQILKNAPEGERFDRLRTQGVDMTRTWAQDRKMDEQTQQGVLAKAERSALSAYREISPDTSRLARPSGTGGWGRARLGHQQRRADHRRPAVARRS</sequence>
<reference evidence="3" key="1">
    <citation type="submission" date="2023-07" db="EMBL/GenBank/DDBJ databases">
        <title>Whole genome shotgun sequence of Streptomyces spororaveus NBRC 15456.</title>
        <authorList>
            <person name="Komaki H."/>
            <person name="Tamura T."/>
        </authorList>
    </citation>
    <scope>NUCLEOTIDE SEQUENCE [LARGE SCALE GENOMIC DNA]</scope>
    <source>
        <strain evidence="3">NBRC 15456</strain>
    </source>
</reference>
<name>A0ABQ3TN68_9ACTN</name>
<protein>
    <submittedName>
        <fullName evidence="2">Uncharacterized protein</fullName>
    </submittedName>
</protein>